<evidence type="ECO:0000313" key="2">
    <source>
        <dbReference type="EMBL" id="KAK4360163.1"/>
    </source>
</evidence>
<reference evidence="2" key="1">
    <citation type="submission" date="2023-12" db="EMBL/GenBank/DDBJ databases">
        <title>Genome assembly of Anisodus tanguticus.</title>
        <authorList>
            <person name="Wang Y.-J."/>
        </authorList>
    </citation>
    <scope>NUCLEOTIDE SEQUENCE</scope>
    <source>
        <strain evidence="2">KB-2021</strain>
        <tissue evidence="2">Leaf</tissue>
    </source>
</reference>
<dbReference type="AlphaFoldDB" id="A0AAE1RYE2"/>
<accession>A0AAE1RYE2</accession>
<evidence type="ECO:0000313" key="3">
    <source>
        <dbReference type="Proteomes" id="UP001291623"/>
    </source>
</evidence>
<keyword evidence="3" id="KW-1185">Reference proteome</keyword>
<comment type="caution">
    <text evidence="2">The sequence shown here is derived from an EMBL/GenBank/DDBJ whole genome shotgun (WGS) entry which is preliminary data.</text>
</comment>
<keyword evidence="1" id="KW-0175">Coiled coil</keyword>
<organism evidence="2 3">
    <name type="scientific">Anisodus tanguticus</name>
    <dbReference type="NCBI Taxonomy" id="243964"/>
    <lineage>
        <taxon>Eukaryota</taxon>
        <taxon>Viridiplantae</taxon>
        <taxon>Streptophyta</taxon>
        <taxon>Embryophyta</taxon>
        <taxon>Tracheophyta</taxon>
        <taxon>Spermatophyta</taxon>
        <taxon>Magnoliopsida</taxon>
        <taxon>eudicotyledons</taxon>
        <taxon>Gunneridae</taxon>
        <taxon>Pentapetalae</taxon>
        <taxon>asterids</taxon>
        <taxon>lamiids</taxon>
        <taxon>Solanales</taxon>
        <taxon>Solanaceae</taxon>
        <taxon>Solanoideae</taxon>
        <taxon>Hyoscyameae</taxon>
        <taxon>Anisodus</taxon>
    </lineage>
</organism>
<proteinExistence type="predicted"/>
<name>A0AAE1RYE2_9SOLA</name>
<dbReference type="EMBL" id="JAVYJV010000010">
    <property type="protein sequence ID" value="KAK4360163.1"/>
    <property type="molecule type" value="Genomic_DNA"/>
</dbReference>
<feature type="coiled-coil region" evidence="1">
    <location>
        <begin position="107"/>
        <end position="141"/>
    </location>
</feature>
<protein>
    <submittedName>
        <fullName evidence="2">Uncharacterized protein</fullName>
    </submittedName>
</protein>
<dbReference type="Proteomes" id="UP001291623">
    <property type="component" value="Unassembled WGS sequence"/>
</dbReference>
<sequence>MDERESSPALIKLPEIQEKEESSIKQATTIKDIEVPVEVPDTKGLHKKLHFRRLAHSLQEYPLALEFMKSFRSDLTASITEEESTLVIDLDRLTTAQVTEEENQILNDQAIEEVIEEERVLEGHEREKKKKKIIREEKKKK</sequence>
<gene>
    <name evidence="2" type="ORF">RND71_019115</name>
</gene>
<evidence type="ECO:0000256" key="1">
    <source>
        <dbReference type="SAM" id="Coils"/>
    </source>
</evidence>